<reference evidence="2" key="1">
    <citation type="submission" date="2020-02" db="EMBL/GenBank/DDBJ databases">
        <authorList>
            <person name="Meier V. D."/>
        </authorList>
    </citation>
    <scope>NUCLEOTIDE SEQUENCE</scope>
    <source>
        <strain evidence="2">AVDCRST_MAG89</strain>
    </source>
</reference>
<evidence type="ECO:0000256" key="1">
    <source>
        <dbReference type="SAM" id="MobiDB-lite"/>
    </source>
</evidence>
<name>A0A6J4KX16_9BACT</name>
<feature type="region of interest" description="Disordered" evidence="1">
    <location>
        <begin position="1"/>
        <end position="105"/>
    </location>
</feature>
<dbReference type="EMBL" id="CADCTV010000301">
    <property type="protein sequence ID" value="CAA9315487.1"/>
    <property type="molecule type" value="Genomic_DNA"/>
</dbReference>
<evidence type="ECO:0000313" key="2">
    <source>
        <dbReference type="EMBL" id="CAA9315487.1"/>
    </source>
</evidence>
<accession>A0A6J4KX16</accession>
<feature type="compositionally biased region" description="Basic residues" evidence="1">
    <location>
        <begin position="53"/>
        <end position="65"/>
    </location>
</feature>
<feature type="non-terminal residue" evidence="2">
    <location>
        <position position="105"/>
    </location>
</feature>
<gene>
    <name evidence="2" type="ORF">AVDCRST_MAG89-1371</name>
</gene>
<feature type="compositionally biased region" description="Low complexity" evidence="1">
    <location>
        <begin position="66"/>
        <end position="77"/>
    </location>
</feature>
<feature type="compositionally biased region" description="Basic and acidic residues" evidence="1">
    <location>
        <begin position="38"/>
        <end position="52"/>
    </location>
</feature>
<organism evidence="2">
    <name type="scientific">uncultured Gemmatimonadota bacterium</name>
    <dbReference type="NCBI Taxonomy" id="203437"/>
    <lineage>
        <taxon>Bacteria</taxon>
        <taxon>Pseudomonadati</taxon>
        <taxon>Gemmatimonadota</taxon>
        <taxon>environmental samples</taxon>
    </lineage>
</organism>
<protein>
    <submittedName>
        <fullName evidence="2">Uncharacterized protein</fullName>
    </submittedName>
</protein>
<feature type="non-terminal residue" evidence="2">
    <location>
        <position position="1"/>
    </location>
</feature>
<feature type="compositionally biased region" description="Basic residues" evidence="1">
    <location>
        <begin position="95"/>
        <end position="105"/>
    </location>
</feature>
<proteinExistence type="predicted"/>
<dbReference type="AlphaFoldDB" id="A0A6J4KX16"/>
<sequence>GGRAQAAGDRRGDPLRHRHADGVQGGHRGKHPRGLGARRPEARARAAVPERRHGARAGRRGRRARAAGLRAAQGVRRTQGAGGGASPPAGCAPGRSRRRVVHPGA</sequence>